<sequence length="324" mass="35449">MARARRLFAQTGAALLGLSLLAGCDFPLRESLKPQLRPASLTPSKTAQKPDAPDAPTAKSRELAAYYEKLEEHLLSQGLLRRDGGGPDTKFRALDLARNFEAIAFYDEHSGGALLSESTAVSRFHPWRGPVHFNAHFGPSVSASQRINDRATVNAYAARLARVTGHEISTTDAKGNFHVIFVSHDDDEALTDIVAGVWPDFPKSRLQTLTNLPRDIYCLVHTNTPSASEGSERALAIIRAEHPTLMRLSCVHEELAQGLGLSNDSPLARPSIFNDDEEFATLTSHDELLLKMLYDPRLKSGMSLQEARPTITQIAAELTGETNS</sequence>
<dbReference type="Pfam" id="PF11150">
    <property type="entry name" value="DUF2927"/>
    <property type="match status" value="1"/>
</dbReference>
<dbReference type="OrthoDB" id="3295600at2"/>
<dbReference type="PROSITE" id="PS51257">
    <property type="entry name" value="PROKAR_LIPOPROTEIN"/>
    <property type="match status" value="1"/>
</dbReference>
<dbReference type="AlphaFoldDB" id="A0A1H3K0H6"/>
<accession>A0A1H3K0H6</accession>
<dbReference type="EMBL" id="FNPR01000002">
    <property type="protein sequence ID" value="SDY45275.1"/>
    <property type="molecule type" value="Genomic_DNA"/>
</dbReference>
<name>A0A1H3K0H6_9RHOB</name>
<evidence type="ECO:0000313" key="3">
    <source>
        <dbReference type="Proteomes" id="UP000199026"/>
    </source>
</evidence>
<keyword evidence="3" id="KW-1185">Reference proteome</keyword>
<proteinExistence type="predicted"/>
<evidence type="ECO:0000256" key="1">
    <source>
        <dbReference type="SAM" id="MobiDB-lite"/>
    </source>
</evidence>
<gene>
    <name evidence="2" type="ORF">SAMN05444486_102253</name>
</gene>
<evidence type="ECO:0008006" key="4">
    <source>
        <dbReference type="Google" id="ProtNLM"/>
    </source>
</evidence>
<dbReference type="InterPro" id="IPR021323">
    <property type="entry name" value="DUF2927"/>
</dbReference>
<evidence type="ECO:0000313" key="2">
    <source>
        <dbReference type="EMBL" id="SDY45275.1"/>
    </source>
</evidence>
<protein>
    <recommendedName>
        <fullName evidence="4">DUF2927 domain-containing protein</fullName>
    </recommendedName>
</protein>
<dbReference type="Proteomes" id="UP000199026">
    <property type="component" value="Unassembled WGS sequence"/>
</dbReference>
<reference evidence="2 3" key="1">
    <citation type="submission" date="2016-10" db="EMBL/GenBank/DDBJ databases">
        <authorList>
            <person name="de Groot N.N."/>
        </authorList>
    </citation>
    <scope>NUCLEOTIDE SEQUENCE [LARGE SCALE GENOMIC DNA]</scope>
    <source>
        <strain evidence="2 3">DSM 24677</strain>
    </source>
</reference>
<dbReference type="RefSeq" id="WP_089889738.1">
    <property type="nucleotide sequence ID" value="NZ_CALJFH010000002.1"/>
</dbReference>
<organism evidence="2 3">
    <name type="scientific">Lentibacter algarum</name>
    <dbReference type="NCBI Taxonomy" id="576131"/>
    <lineage>
        <taxon>Bacteria</taxon>
        <taxon>Pseudomonadati</taxon>
        <taxon>Pseudomonadota</taxon>
        <taxon>Alphaproteobacteria</taxon>
        <taxon>Rhodobacterales</taxon>
        <taxon>Roseobacteraceae</taxon>
        <taxon>Lentibacter</taxon>
    </lineage>
</organism>
<dbReference type="STRING" id="576131.SAMN05444486_102253"/>
<feature type="region of interest" description="Disordered" evidence="1">
    <location>
        <begin position="35"/>
        <end position="58"/>
    </location>
</feature>